<feature type="domain" description="SIS" evidence="2">
    <location>
        <begin position="139"/>
        <end position="277"/>
    </location>
</feature>
<dbReference type="InterPro" id="IPR009057">
    <property type="entry name" value="Homeodomain-like_sf"/>
</dbReference>
<evidence type="ECO:0000313" key="4">
    <source>
        <dbReference type="Proteomes" id="UP001500393"/>
    </source>
</evidence>
<gene>
    <name evidence="3" type="ORF">GCM10009789_64130</name>
</gene>
<dbReference type="InterPro" id="IPR036388">
    <property type="entry name" value="WH-like_DNA-bd_sf"/>
</dbReference>
<evidence type="ECO:0000313" key="3">
    <source>
        <dbReference type="EMBL" id="GAA1601052.1"/>
    </source>
</evidence>
<dbReference type="PROSITE" id="PS51464">
    <property type="entry name" value="SIS"/>
    <property type="match status" value="1"/>
</dbReference>
<dbReference type="InterPro" id="IPR047640">
    <property type="entry name" value="RpiR-like"/>
</dbReference>
<dbReference type="SUPFAM" id="SSF46689">
    <property type="entry name" value="Homeodomain-like"/>
    <property type="match status" value="1"/>
</dbReference>
<dbReference type="SUPFAM" id="SSF53697">
    <property type="entry name" value="SIS domain"/>
    <property type="match status" value="1"/>
</dbReference>
<dbReference type="InterPro" id="IPR046348">
    <property type="entry name" value="SIS_dom_sf"/>
</dbReference>
<dbReference type="InterPro" id="IPR000281">
    <property type="entry name" value="HTH_RpiR"/>
</dbReference>
<name>A0ABP4Q4Y2_9ACTN</name>
<organism evidence="3 4">
    <name type="scientific">Kribbella sancticallisti</name>
    <dbReference type="NCBI Taxonomy" id="460087"/>
    <lineage>
        <taxon>Bacteria</taxon>
        <taxon>Bacillati</taxon>
        <taxon>Actinomycetota</taxon>
        <taxon>Actinomycetes</taxon>
        <taxon>Propionibacteriales</taxon>
        <taxon>Kribbellaceae</taxon>
        <taxon>Kribbella</taxon>
    </lineage>
</organism>
<evidence type="ECO:0000259" key="1">
    <source>
        <dbReference type="PROSITE" id="PS51071"/>
    </source>
</evidence>
<dbReference type="PROSITE" id="PS51071">
    <property type="entry name" value="HTH_RPIR"/>
    <property type="match status" value="1"/>
</dbReference>
<comment type="caution">
    <text evidence="3">The sequence shown here is derived from an EMBL/GenBank/DDBJ whole genome shotgun (WGS) entry which is preliminary data.</text>
</comment>
<keyword evidence="4" id="KW-1185">Reference proteome</keyword>
<proteinExistence type="predicted"/>
<dbReference type="Gene3D" id="3.40.50.10490">
    <property type="entry name" value="Glucose-6-phosphate isomerase like protein, domain 1"/>
    <property type="match status" value="1"/>
</dbReference>
<protein>
    <recommendedName>
        <fullName evidence="5">RpiR family transcriptional regulator</fullName>
    </recommendedName>
</protein>
<dbReference type="InterPro" id="IPR001347">
    <property type="entry name" value="SIS_dom"/>
</dbReference>
<sequence>MTDDVTEVPRNSAIVELRARIRDHWDEFTPAARSVCRSLSETPAEQLLYLSAQELGVQSKTSNATVIRTLQALGYAGLAELKDKVATSFNQVHREERLRNRIEMTGGDPKHVWDRVISEAIERIEFLNEHLSMDSYQEAVRLMLEAREITTYGFGANYVAAEHLTLKLRRLGRRSRCIQTAGFRLADDLLAIERGDAVIVIAPGRLIIDAETVIERARAVGAGIILLSEQEVAERLADDVTVAIHVPNTVTGITAEVLTTIVTTDALAQAVAAADTETTLESAHTLETIRQQLGF</sequence>
<dbReference type="RefSeq" id="WP_344220477.1">
    <property type="nucleotide sequence ID" value="NZ_BAAAOS010000049.1"/>
</dbReference>
<dbReference type="PANTHER" id="PTHR30514">
    <property type="entry name" value="GLUCOKINASE"/>
    <property type="match status" value="1"/>
</dbReference>
<dbReference type="EMBL" id="BAAAOS010000049">
    <property type="protein sequence ID" value="GAA1601052.1"/>
    <property type="molecule type" value="Genomic_DNA"/>
</dbReference>
<dbReference type="Gene3D" id="1.10.10.10">
    <property type="entry name" value="Winged helix-like DNA-binding domain superfamily/Winged helix DNA-binding domain"/>
    <property type="match status" value="1"/>
</dbReference>
<evidence type="ECO:0008006" key="5">
    <source>
        <dbReference type="Google" id="ProtNLM"/>
    </source>
</evidence>
<reference evidence="4" key="1">
    <citation type="journal article" date="2019" name="Int. J. Syst. Evol. Microbiol.">
        <title>The Global Catalogue of Microorganisms (GCM) 10K type strain sequencing project: providing services to taxonomists for standard genome sequencing and annotation.</title>
        <authorList>
            <consortium name="The Broad Institute Genomics Platform"/>
            <consortium name="The Broad Institute Genome Sequencing Center for Infectious Disease"/>
            <person name="Wu L."/>
            <person name="Ma J."/>
        </authorList>
    </citation>
    <scope>NUCLEOTIDE SEQUENCE [LARGE SCALE GENOMIC DNA]</scope>
    <source>
        <strain evidence="4">JCM 14969</strain>
    </source>
</reference>
<dbReference type="PANTHER" id="PTHR30514:SF18">
    <property type="entry name" value="RPIR-FAMILY TRANSCRIPTIONAL REGULATOR"/>
    <property type="match status" value="1"/>
</dbReference>
<dbReference type="Pfam" id="PF01380">
    <property type="entry name" value="SIS"/>
    <property type="match status" value="1"/>
</dbReference>
<feature type="domain" description="HTH rpiR-type" evidence="1">
    <location>
        <begin position="15"/>
        <end position="92"/>
    </location>
</feature>
<accession>A0ABP4Q4Y2</accession>
<evidence type="ECO:0000259" key="2">
    <source>
        <dbReference type="PROSITE" id="PS51464"/>
    </source>
</evidence>
<dbReference type="Proteomes" id="UP001500393">
    <property type="component" value="Unassembled WGS sequence"/>
</dbReference>